<evidence type="ECO:0000256" key="1">
    <source>
        <dbReference type="ARBA" id="ARBA00001936"/>
    </source>
</evidence>
<dbReference type="Gene3D" id="3.30.470.20">
    <property type="entry name" value="ATP-grasp fold, B domain"/>
    <property type="match status" value="1"/>
</dbReference>
<comment type="catalytic activity">
    <reaction evidence="10">
        <text>5-amino-1-(5-phospho-beta-D-ribosyl)imidazole-4-carboxamide + formate + ATP = 5-formamido-1-(5-phospho-D-ribosyl)imidazole-4-carboxamide + ADP + phosphate</text>
        <dbReference type="Rhea" id="RHEA:24836"/>
        <dbReference type="ChEBI" id="CHEBI:15740"/>
        <dbReference type="ChEBI" id="CHEBI:30616"/>
        <dbReference type="ChEBI" id="CHEBI:43474"/>
        <dbReference type="ChEBI" id="CHEBI:58467"/>
        <dbReference type="ChEBI" id="CHEBI:58475"/>
        <dbReference type="ChEBI" id="CHEBI:456216"/>
        <dbReference type="EC" id="6.3.4.23"/>
    </reaction>
</comment>
<feature type="binding site" evidence="10">
    <location>
        <position position="256"/>
    </location>
    <ligand>
        <name>5-amino-1-(5-phospho-beta-D-ribosyl)imidazole-4-carboxamide</name>
        <dbReference type="ChEBI" id="CHEBI:58475"/>
    </ligand>
</feature>
<evidence type="ECO:0000313" key="13">
    <source>
        <dbReference type="Proteomes" id="UP000600363"/>
    </source>
</evidence>
<dbReference type="PIRSF" id="PIRSF004602">
    <property type="entry name" value="ATPgrasp_PurP"/>
    <property type="match status" value="1"/>
</dbReference>
<evidence type="ECO:0000256" key="6">
    <source>
        <dbReference type="ARBA" id="ARBA00022755"/>
    </source>
</evidence>
<evidence type="ECO:0000256" key="7">
    <source>
        <dbReference type="ARBA" id="ARBA00022840"/>
    </source>
</evidence>
<evidence type="ECO:0000256" key="2">
    <source>
        <dbReference type="ARBA" id="ARBA00001946"/>
    </source>
</evidence>
<comment type="cofactor">
    <cofactor evidence="2">
        <name>Mg(2+)</name>
        <dbReference type="ChEBI" id="CHEBI:18420"/>
    </cofactor>
</comment>
<keyword evidence="9" id="KW-0464">Manganese</keyword>
<dbReference type="RefSeq" id="WP_042684107.1">
    <property type="nucleotide sequence ID" value="NZ_DUIH01000016.1"/>
</dbReference>
<dbReference type="GO" id="GO:0016879">
    <property type="term" value="F:ligase activity, forming carbon-nitrogen bonds"/>
    <property type="evidence" value="ECO:0007669"/>
    <property type="project" value="UniProtKB-UniRule"/>
</dbReference>
<evidence type="ECO:0000313" key="12">
    <source>
        <dbReference type="EMBL" id="HIH69936.1"/>
    </source>
</evidence>
<dbReference type="GO" id="GO:0005524">
    <property type="term" value="F:ATP binding"/>
    <property type="evidence" value="ECO:0007669"/>
    <property type="project" value="UniProtKB-UniRule"/>
</dbReference>
<dbReference type="InterPro" id="IPR009720">
    <property type="entry name" value="IMP_biosynth_PurP_C"/>
</dbReference>
<dbReference type="InterPro" id="IPR011761">
    <property type="entry name" value="ATP-grasp"/>
</dbReference>
<dbReference type="Gene3D" id="3.30.1490.20">
    <property type="entry name" value="ATP-grasp fold, A domain"/>
    <property type="match status" value="1"/>
</dbReference>
<keyword evidence="3 10" id="KW-0436">Ligase</keyword>
<dbReference type="PANTHER" id="PTHR38147">
    <property type="entry name" value="5-FORMAMINOIMIDAZOLE-4-CARBOXAMIDE-1-(BETA)-D-RIBOFURANOSYL 5'-MONOPHOSPHATE SYNTHETASE-RELATED"/>
    <property type="match status" value="1"/>
</dbReference>
<feature type="binding site" evidence="10">
    <location>
        <position position="227"/>
    </location>
    <ligand>
        <name>ATP</name>
        <dbReference type="ChEBI" id="CHEBI:30616"/>
    </ligand>
</feature>
<dbReference type="UniPathway" id="UPA00074">
    <property type="reaction ID" value="UER00134"/>
</dbReference>
<dbReference type="AlphaFoldDB" id="A0A832RYZ7"/>
<evidence type="ECO:0000256" key="8">
    <source>
        <dbReference type="ARBA" id="ARBA00022842"/>
    </source>
</evidence>
<dbReference type="InterPro" id="IPR013815">
    <property type="entry name" value="ATP_grasp_subdomain_1"/>
</dbReference>
<dbReference type="PANTHER" id="PTHR38147:SF2">
    <property type="entry name" value="5-FORMAMINOIMIDAZOLE-4-CARBOXAMIDE-1-(BETA)-D-RIBOFURANOSYL 5'-MONOPHOSPHATE SYNTHETASE"/>
    <property type="match status" value="1"/>
</dbReference>
<keyword evidence="4" id="KW-0479">Metal-binding</keyword>
<dbReference type="Pfam" id="PF06973">
    <property type="entry name" value="DUF1297"/>
    <property type="match status" value="1"/>
</dbReference>
<evidence type="ECO:0000259" key="11">
    <source>
        <dbReference type="PROSITE" id="PS50975"/>
    </source>
</evidence>
<dbReference type="InterPro" id="IPR023656">
    <property type="entry name" value="IMP_biosynth_PurP"/>
</dbReference>
<name>A0A832RYZ7_9EURY</name>
<feature type="binding site" evidence="10">
    <location>
        <position position="28"/>
    </location>
    <ligand>
        <name>5-amino-1-(5-phospho-beta-D-ribosyl)imidazole-4-carboxamide</name>
        <dbReference type="ChEBI" id="CHEBI:58475"/>
    </ligand>
</feature>
<sequence>MTVSQKDVARFLEEYDLDDLTIATLCSHTSLQIFHGARLEGFRTLGIGLRGRLRFYDAFPKGKPDEFMEVDSYSEVEDLADELREHNAIIVPHGSFVQYVGAERFLDLAVPTFGNRRVLQWESDRDMERRWLESAGITMPKEYHHIDEVDRPVIVKFGGARGGRGFFVAKDAKELARRLSTEEKYTIQEFVLGTRFYLHYFYSPISTQGYALSRGTLELLSIDRRIESNVDEIYKLGTPSEIESLGVPITYVVTGNLPVVIRESLLPKVFSIGEAVVERSLELFGGVIGPFSLETVCTDTLDFVVFEISARIVAGTNPFITTSPYSDLIYERMSTGRRIAREIRLARDSGRLLEVLS</sequence>
<keyword evidence="6 10" id="KW-0658">Purine biosynthesis</keyword>
<comment type="caution">
    <text evidence="12">The sequence shown here is derived from an EMBL/GenBank/DDBJ whole genome shotgun (WGS) entry which is preliminary data.</text>
</comment>
<dbReference type="SUPFAM" id="SSF52440">
    <property type="entry name" value="PreATP-grasp domain"/>
    <property type="match status" value="1"/>
</dbReference>
<dbReference type="EC" id="6.3.4.23" evidence="10"/>
<gene>
    <name evidence="10" type="primary">purP</name>
    <name evidence="12" type="ORF">HA299_04915</name>
</gene>
<keyword evidence="7 10" id="KW-0067">ATP-binding</keyword>
<dbReference type="Pfam" id="PF06849">
    <property type="entry name" value="DUF1246"/>
    <property type="match status" value="1"/>
</dbReference>
<dbReference type="SUPFAM" id="SSF56059">
    <property type="entry name" value="Glutathione synthetase ATP-binding domain-like"/>
    <property type="match status" value="1"/>
</dbReference>
<dbReference type="GO" id="GO:0000287">
    <property type="term" value="F:magnesium ion binding"/>
    <property type="evidence" value="ECO:0007669"/>
    <property type="project" value="InterPro"/>
</dbReference>
<accession>A0A832RYZ7</accession>
<organism evidence="12 13">
    <name type="scientific">Methermicoccus shengliensis</name>
    <dbReference type="NCBI Taxonomy" id="660064"/>
    <lineage>
        <taxon>Archaea</taxon>
        <taxon>Methanobacteriati</taxon>
        <taxon>Methanobacteriota</taxon>
        <taxon>Stenosarchaea group</taxon>
        <taxon>Methanomicrobia</taxon>
        <taxon>Methanosarcinales</taxon>
        <taxon>Methermicoccaceae</taxon>
        <taxon>Methermicoccus</taxon>
    </lineage>
</organism>
<dbReference type="GO" id="GO:0006189">
    <property type="term" value="P:'de novo' IMP biosynthetic process"/>
    <property type="evidence" value="ECO:0007669"/>
    <property type="project" value="UniProtKB-UniRule"/>
</dbReference>
<dbReference type="InterPro" id="IPR016185">
    <property type="entry name" value="PreATP-grasp_dom_sf"/>
</dbReference>
<proteinExistence type="inferred from homology"/>
<evidence type="ECO:0000256" key="9">
    <source>
        <dbReference type="ARBA" id="ARBA00023211"/>
    </source>
</evidence>
<feature type="binding site" evidence="10">
    <location>
        <position position="95"/>
    </location>
    <ligand>
        <name>5-amino-1-(5-phospho-beta-D-ribosyl)imidazole-4-carboxamide</name>
        <dbReference type="ChEBI" id="CHEBI:58475"/>
    </ligand>
</feature>
<comment type="pathway">
    <text evidence="10">Purine metabolism; IMP biosynthesis via de novo pathway; 5-formamido-1-(5-phospho-D-ribosyl)imidazole-4-carboxamide from 5-amino-1-(5-phospho-D-ribosyl)imidazole-4-carboxamide (formate route): step 1/1.</text>
</comment>
<dbReference type="Gene3D" id="3.40.50.20">
    <property type="match status" value="1"/>
</dbReference>
<feature type="domain" description="ATP-grasp" evidence="11">
    <location>
        <begin position="116"/>
        <end position="334"/>
    </location>
</feature>
<keyword evidence="8" id="KW-0460">Magnesium</keyword>
<reference evidence="12" key="1">
    <citation type="journal article" date="2020" name="bioRxiv">
        <title>A rank-normalized archaeal taxonomy based on genome phylogeny resolves widespread incomplete and uneven classifications.</title>
        <authorList>
            <person name="Rinke C."/>
            <person name="Chuvochina M."/>
            <person name="Mussig A.J."/>
            <person name="Chaumeil P.-A."/>
            <person name="Waite D.W."/>
            <person name="Whitman W.B."/>
            <person name="Parks D.H."/>
            <person name="Hugenholtz P."/>
        </authorList>
    </citation>
    <scope>NUCLEOTIDE SEQUENCE</scope>
    <source>
        <strain evidence="12">UBA12518</strain>
    </source>
</reference>
<dbReference type="InterPro" id="IPR010672">
    <property type="entry name" value="IMP_biosynth_PurP_N"/>
</dbReference>
<evidence type="ECO:0000256" key="4">
    <source>
        <dbReference type="ARBA" id="ARBA00022723"/>
    </source>
</evidence>
<dbReference type="PROSITE" id="PS50975">
    <property type="entry name" value="ATP_GRASP"/>
    <property type="match status" value="1"/>
</dbReference>
<keyword evidence="5 10" id="KW-0547">Nucleotide-binding</keyword>
<evidence type="ECO:0000256" key="3">
    <source>
        <dbReference type="ARBA" id="ARBA00022598"/>
    </source>
</evidence>
<comment type="similarity">
    <text evidence="10">Belongs to the phosphohexose mutase family.</text>
</comment>
<dbReference type="EMBL" id="DUIH01000016">
    <property type="protein sequence ID" value="HIH69936.1"/>
    <property type="molecule type" value="Genomic_DNA"/>
</dbReference>
<evidence type="ECO:0000256" key="5">
    <source>
        <dbReference type="ARBA" id="ARBA00022741"/>
    </source>
</evidence>
<evidence type="ECO:0000256" key="10">
    <source>
        <dbReference type="HAMAP-Rule" id="MF_01163"/>
    </source>
</evidence>
<comment type="cofactor">
    <cofactor evidence="1">
        <name>Mn(2+)</name>
        <dbReference type="ChEBI" id="CHEBI:29035"/>
    </cofactor>
</comment>
<dbReference type="Proteomes" id="UP000600363">
    <property type="component" value="Unassembled WGS sequence"/>
</dbReference>
<dbReference type="HAMAP" id="MF_01163">
    <property type="entry name" value="IMP_biosynth_PurP"/>
    <property type="match status" value="1"/>
</dbReference>
<comment type="function">
    <text evidence="10">Catalyzes the ATP- and formate-dependent formylation of 5-aminoimidazole-4-carboxamide-1-beta-d-ribofuranosyl 5'-monophosphate (AICAR) to 5-formaminoimidazole-4-carboxamide-1-beta-d-ribofuranosyl 5'-monophosphate (FAICAR) in the absence of folates.</text>
</comment>
<protein>
    <recommendedName>
        <fullName evidence="10">5-formaminoimidazole-4-carboxamide-1-(beta)-D-ribofuranosyl 5'-monophosphate synthetase</fullName>
        <ecNumber evidence="10">6.3.4.23</ecNumber>
    </recommendedName>
    <alternativeName>
        <fullName evidence="10">5-aminoimidazole-4-carboxamide-1-beta-D-ribofuranosyl 5'-monophosphate--formate ligase</fullName>
    </alternativeName>
</protein>